<name>A0ABN3P9Q4_9ACTN</name>
<dbReference type="Gene3D" id="2.60.40.290">
    <property type="match status" value="1"/>
</dbReference>
<feature type="compositionally biased region" description="Low complexity" evidence="1">
    <location>
        <begin position="59"/>
        <end position="89"/>
    </location>
</feature>
<feature type="compositionally biased region" description="Basic and acidic residues" evidence="1">
    <location>
        <begin position="148"/>
        <end position="163"/>
    </location>
</feature>
<dbReference type="SMART" id="SM00637">
    <property type="entry name" value="CBD_II"/>
    <property type="match status" value="1"/>
</dbReference>
<keyword evidence="5" id="KW-1185">Reference proteome</keyword>
<dbReference type="Pfam" id="PF00553">
    <property type="entry name" value="CBM_2"/>
    <property type="match status" value="1"/>
</dbReference>
<evidence type="ECO:0000256" key="1">
    <source>
        <dbReference type="SAM" id="MobiDB-lite"/>
    </source>
</evidence>
<proteinExistence type="predicted"/>
<evidence type="ECO:0000313" key="4">
    <source>
        <dbReference type="EMBL" id="GAA2574203.1"/>
    </source>
</evidence>
<protein>
    <recommendedName>
        <fullName evidence="3">CBM2 domain-containing protein</fullName>
    </recommendedName>
</protein>
<evidence type="ECO:0000313" key="5">
    <source>
        <dbReference type="Proteomes" id="UP001501509"/>
    </source>
</evidence>
<evidence type="ECO:0000256" key="2">
    <source>
        <dbReference type="SAM" id="Phobius"/>
    </source>
</evidence>
<feature type="region of interest" description="Disordered" evidence="1">
    <location>
        <begin position="147"/>
        <end position="167"/>
    </location>
</feature>
<dbReference type="InterPro" id="IPR001919">
    <property type="entry name" value="CBD2"/>
</dbReference>
<reference evidence="4 5" key="1">
    <citation type="journal article" date="2019" name="Int. J. Syst. Evol. Microbiol.">
        <title>The Global Catalogue of Microorganisms (GCM) 10K type strain sequencing project: providing services to taxonomists for standard genome sequencing and annotation.</title>
        <authorList>
            <consortium name="The Broad Institute Genomics Platform"/>
            <consortium name="The Broad Institute Genome Sequencing Center for Infectious Disease"/>
            <person name="Wu L."/>
            <person name="Ma J."/>
        </authorList>
    </citation>
    <scope>NUCLEOTIDE SEQUENCE [LARGE SCALE GENOMIC DNA]</scope>
    <source>
        <strain evidence="4 5">JCM 6833</strain>
    </source>
</reference>
<feature type="domain" description="CBM2" evidence="3">
    <location>
        <begin position="175"/>
        <end position="272"/>
    </location>
</feature>
<dbReference type="EMBL" id="BAAATD010000001">
    <property type="protein sequence ID" value="GAA2574203.1"/>
    <property type="molecule type" value="Genomic_DNA"/>
</dbReference>
<keyword evidence="2" id="KW-1133">Transmembrane helix</keyword>
<accession>A0ABN3P9Q4</accession>
<comment type="caution">
    <text evidence="4">The sequence shown here is derived from an EMBL/GenBank/DDBJ whole genome shotgun (WGS) entry which is preliminary data.</text>
</comment>
<keyword evidence="2" id="KW-0812">Transmembrane</keyword>
<dbReference type="SUPFAM" id="SSF49384">
    <property type="entry name" value="Carbohydrate-binding domain"/>
    <property type="match status" value="1"/>
</dbReference>
<feature type="region of interest" description="Disordered" evidence="1">
    <location>
        <begin position="1"/>
        <end position="103"/>
    </location>
</feature>
<dbReference type="Proteomes" id="UP001501509">
    <property type="component" value="Unassembled WGS sequence"/>
</dbReference>
<evidence type="ECO:0000259" key="3">
    <source>
        <dbReference type="SMART" id="SM00637"/>
    </source>
</evidence>
<keyword evidence="2" id="KW-0472">Membrane</keyword>
<sequence>MGRHTKAQQPDDEGPHQAPPSAAAAPVPPPAAGSPPVSPGVTLPDVNALYQTRGPSPGPATDRPAAAGRPPATGRPAVPAPPAGAATGAPRPPRAATPEAGRPARNWSKKLVITPLLPVTALVIAVGVVAYAGSTSQISLNFGGGAHEPVESKDGQVSEREQGGRTSRAARAAGLVVAFRPAGSTPTGFRGTVTIGNRGARPVGDWAIAFTIPNVTFASATGGTVVETGPRLYVRKAPGAPALAPGQRVRISYVAEGVLRSPSACMINKRPCVRV</sequence>
<organism evidence="4 5">
    <name type="scientific">Actinomadura fulvescens</name>
    <dbReference type="NCBI Taxonomy" id="46160"/>
    <lineage>
        <taxon>Bacteria</taxon>
        <taxon>Bacillati</taxon>
        <taxon>Actinomycetota</taxon>
        <taxon>Actinomycetes</taxon>
        <taxon>Streptosporangiales</taxon>
        <taxon>Thermomonosporaceae</taxon>
        <taxon>Actinomadura</taxon>
    </lineage>
</organism>
<feature type="compositionally biased region" description="Pro residues" evidence="1">
    <location>
        <begin position="26"/>
        <end position="38"/>
    </location>
</feature>
<gene>
    <name evidence="4" type="ORF">GCM10010411_02500</name>
</gene>
<dbReference type="RefSeq" id="WP_344536820.1">
    <property type="nucleotide sequence ID" value="NZ_BAAATD010000001.1"/>
</dbReference>
<feature type="transmembrane region" description="Helical" evidence="2">
    <location>
        <begin position="111"/>
        <end position="132"/>
    </location>
</feature>
<dbReference type="InterPro" id="IPR012291">
    <property type="entry name" value="CBM2_carb-bd_dom_sf"/>
</dbReference>
<dbReference type="InterPro" id="IPR008965">
    <property type="entry name" value="CBM2/CBM3_carb-bd_dom_sf"/>
</dbReference>